<sequence>MIMNRNTQEVVQMDRELTNLQRGTRTSPIYKRFTSYEERLPRPPLPSDGHTHISSTLGLLHAYRLHHAKMFLLQHHRKKAVDRIVGRNYVDLDTVDIQLDEQRLKGSYDTLQRFINRVREEFKVTDGTFGFQQKADIL</sequence>
<proteinExistence type="predicted"/>
<dbReference type="EMBL" id="GDHC01002511">
    <property type="protein sequence ID" value="JAQ16118.1"/>
    <property type="molecule type" value="Transcribed_RNA"/>
</dbReference>
<reference evidence="1" key="1">
    <citation type="journal article" date="2014" name="PLoS ONE">
        <title>Transcriptome-Based Identification of ABC Transporters in the Western Tarnished Plant Bug Lygus hesperus.</title>
        <authorList>
            <person name="Hull J.J."/>
            <person name="Chaney K."/>
            <person name="Geib S.M."/>
            <person name="Fabrick J.A."/>
            <person name="Brent C.S."/>
            <person name="Walsh D."/>
            <person name="Lavine L.C."/>
        </authorList>
    </citation>
    <scope>NUCLEOTIDE SEQUENCE</scope>
</reference>
<evidence type="ECO:0000313" key="1">
    <source>
        <dbReference type="EMBL" id="JAG01108.1"/>
    </source>
</evidence>
<evidence type="ECO:0000313" key="2">
    <source>
        <dbReference type="EMBL" id="JAQ16118.1"/>
    </source>
</evidence>
<keyword evidence="1" id="KW-0436">Ligase</keyword>
<protein>
    <submittedName>
        <fullName evidence="1">Isoleucine--tRNA ligase</fullName>
    </submittedName>
</protein>
<reference evidence="1" key="2">
    <citation type="submission" date="2014-07" db="EMBL/GenBank/DDBJ databases">
        <authorList>
            <person name="Hull J."/>
        </authorList>
    </citation>
    <scope>NUCLEOTIDE SEQUENCE</scope>
</reference>
<name>A0A0A9W3T9_LYGHE</name>
<dbReference type="GO" id="GO:0016874">
    <property type="term" value="F:ligase activity"/>
    <property type="evidence" value="ECO:0007669"/>
    <property type="project" value="UniProtKB-KW"/>
</dbReference>
<dbReference type="EMBL" id="GBHO01042496">
    <property type="protein sequence ID" value="JAG01108.1"/>
    <property type="molecule type" value="Transcribed_RNA"/>
</dbReference>
<accession>A0A0A9W3T9</accession>
<organism evidence="1">
    <name type="scientific">Lygus hesperus</name>
    <name type="common">Western plant bug</name>
    <dbReference type="NCBI Taxonomy" id="30085"/>
    <lineage>
        <taxon>Eukaryota</taxon>
        <taxon>Metazoa</taxon>
        <taxon>Ecdysozoa</taxon>
        <taxon>Arthropoda</taxon>
        <taxon>Hexapoda</taxon>
        <taxon>Insecta</taxon>
        <taxon>Pterygota</taxon>
        <taxon>Neoptera</taxon>
        <taxon>Paraneoptera</taxon>
        <taxon>Hemiptera</taxon>
        <taxon>Heteroptera</taxon>
        <taxon>Panheteroptera</taxon>
        <taxon>Cimicomorpha</taxon>
        <taxon>Miridae</taxon>
        <taxon>Mirini</taxon>
        <taxon>Lygus</taxon>
    </lineage>
</organism>
<reference evidence="2" key="3">
    <citation type="journal article" date="2016" name="Gigascience">
        <title>De novo construction of an expanded transcriptome assembly for the western tarnished plant bug, Lygus hesperus.</title>
        <authorList>
            <person name="Tassone E.E."/>
            <person name="Geib S.M."/>
            <person name="Hall B."/>
            <person name="Fabrick J.A."/>
            <person name="Brent C.S."/>
            <person name="Hull J.J."/>
        </authorList>
    </citation>
    <scope>NUCLEOTIDE SEQUENCE</scope>
</reference>
<dbReference type="AlphaFoldDB" id="A0A0A9W3T9"/>
<gene>
    <name evidence="1" type="primary">ileS_8</name>
    <name evidence="1" type="ORF">CM83_100832</name>
    <name evidence="2" type="ORF">g.10081</name>
</gene>